<dbReference type="InterPro" id="IPR005119">
    <property type="entry name" value="LysR_subst-bd"/>
</dbReference>
<feature type="domain" description="HTH lysR-type" evidence="5">
    <location>
        <begin position="5"/>
        <end position="62"/>
    </location>
</feature>
<dbReference type="SUPFAM" id="SSF53850">
    <property type="entry name" value="Periplasmic binding protein-like II"/>
    <property type="match status" value="1"/>
</dbReference>
<dbReference type="InterPro" id="IPR050176">
    <property type="entry name" value="LTTR"/>
</dbReference>
<accession>A0A369TBJ2</accession>
<dbReference type="PANTHER" id="PTHR30579:SF7">
    <property type="entry name" value="HTH-TYPE TRANSCRIPTIONAL REGULATOR LRHA-RELATED"/>
    <property type="match status" value="1"/>
</dbReference>
<dbReference type="GO" id="GO:0003677">
    <property type="term" value="F:DNA binding"/>
    <property type="evidence" value="ECO:0007669"/>
    <property type="project" value="UniProtKB-KW"/>
</dbReference>
<dbReference type="Pfam" id="PF03466">
    <property type="entry name" value="LysR_substrate"/>
    <property type="match status" value="1"/>
</dbReference>
<dbReference type="AlphaFoldDB" id="A0A369TBJ2"/>
<dbReference type="PROSITE" id="PS50931">
    <property type="entry name" value="HTH_LYSR"/>
    <property type="match status" value="1"/>
</dbReference>
<keyword evidence="7" id="KW-1185">Reference proteome</keyword>
<dbReference type="FunFam" id="1.10.10.10:FF:000001">
    <property type="entry name" value="LysR family transcriptional regulator"/>
    <property type="match status" value="1"/>
</dbReference>
<dbReference type="EMBL" id="QPMH01000011">
    <property type="protein sequence ID" value="RDD61547.1"/>
    <property type="molecule type" value="Genomic_DNA"/>
</dbReference>
<dbReference type="Proteomes" id="UP000253941">
    <property type="component" value="Unassembled WGS sequence"/>
</dbReference>
<dbReference type="Pfam" id="PF00126">
    <property type="entry name" value="HTH_1"/>
    <property type="match status" value="1"/>
</dbReference>
<evidence type="ECO:0000256" key="2">
    <source>
        <dbReference type="ARBA" id="ARBA00023015"/>
    </source>
</evidence>
<comment type="similarity">
    <text evidence="1">Belongs to the LysR transcriptional regulatory family.</text>
</comment>
<gene>
    <name evidence="6" type="ORF">DRB17_12695</name>
</gene>
<dbReference type="RefSeq" id="WP_114582578.1">
    <property type="nucleotide sequence ID" value="NZ_QPMH01000011.1"/>
</dbReference>
<comment type="caution">
    <text evidence="6">The sequence shown here is derived from an EMBL/GenBank/DDBJ whole genome shotgun (WGS) entry which is preliminary data.</text>
</comment>
<protein>
    <submittedName>
        <fullName evidence="6">LysR family transcriptional regulator</fullName>
    </submittedName>
</protein>
<proteinExistence type="inferred from homology"/>
<dbReference type="SUPFAM" id="SSF46785">
    <property type="entry name" value="Winged helix' DNA-binding domain"/>
    <property type="match status" value="1"/>
</dbReference>
<dbReference type="GO" id="GO:0003700">
    <property type="term" value="F:DNA-binding transcription factor activity"/>
    <property type="evidence" value="ECO:0007669"/>
    <property type="project" value="InterPro"/>
</dbReference>
<dbReference type="Gene3D" id="1.10.10.10">
    <property type="entry name" value="Winged helix-like DNA-binding domain superfamily/Winged helix DNA-binding domain"/>
    <property type="match status" value="1"/>
</dbReference>
<keyword evidence="3" id="KW-0238">DNA-binding</keyword>
<evidence type="ECO:0000256" key="3">
    <source>
        <dbReference type="ARBA" id="ARBA00023125"/>
    </source>
</evidence>
<organism evidence="6 7">
    <name type="scientific">Ferruginivarius sediminum</name>
    <dbReference type="NCBI Taxonomy" id="2661937"/>
    <lineage>
        <taxon>Bacteria</taxon>
        <taxon>Pseudomonadati</taxon>
        <taxon>Pseudomonadota</taxon>
        <taxon>Alphaproteobacteria</taxon>
        <taxon>Rhodospirillales</taxon>
        <taxon>Rhodospirillaceae</taxon>
        <taxon>Ferruginivarius</taxon>
    </lineage>
</organism>
<reference evidence="6 7" key="1">
    <citation type="submission" date="2018-07" db="EMBL/GenBank/DDBJ databases">
        <title>Venubactetium sediminum gen. nov., sp. nov., isolated from a marine solar saltern.</title>
        <authorList>
            <person name="Wang S."/>
        </authorList>
    </citation>
    <scope>NUCLEOTIDE SEQUENCE [LARGE SCALE GENOMIC DNA]</scope>
    <source>
        <strain evidence="6 7">WD2A32</strain>
    </source>
</reference>
<evidence type="ECO:0000256" key="1">
    <source>
        <dbReference type="ARBA" id="ARBA00009437"/>
    </source>
</evidence>
<name>A0A369TBJ2_9PROT</name>
<evidence type="ECO:0000313" key="6">
    <source>
        <dbReference type="EMBL" id="RDD61547.1"/>
    </source>
</evidence>
<dbReference type="PANTHER" id="PTHR30579">
    <property type="entry name" value="TRANSCRIPTIONAL REGULATOR"/>
    <property type="match status" value="1"/>
</dbReference>
<evidence type="ECO:0000256" key="4">
    <source>
        <dbReference type="ARBA" id="ARBA00023163"/>
    </source>
</evidence>
<evidence type="ECO:0000313" key="7">
    <source>
        <dbReference type="Proteomes" id="UP000253941"/>
    </source>
</evidence>
<dbReference type="Gene3D" id="3.40.190.10">
    <property type="entry name" value="Periplasmic binding protein-like II"/>
    <property type="match status" value="2"/>
</dbReference>
<dbReference type="InterPro" id="IPR036390">
    <property type="entry name" value="WH_DNA-bd_sf"/>
</dbReference>
<dbReference type="InterPro" id="IPR036388">
    <property type="entry name" value="WH-like_DNA-bd_sf"/>
</dbReference>
<sequence length="300" mass="33067">MIERLDIELLTTFVTIVDCKGFTRAATRLGRTQSSVSMQLKRLEERLGRRLIDRSARNARPTEEGYVLLEYARRIVDLSEEAELRMLAPRLAGRVRVGLPEWIAHDRLQMLLGRFNRAHPDVHLIVRVGSGMELRNAIAMGELDVALAIRPPDETGPAVHREPLLWVGARSICPKLQGEVPLALFSDPCPYRDMIIDTLTDAGIAWREVFTSSSMASVRGAVQAGLGISIFPESALEEGPNGLQRLEGFPALPHTELTVYEGPNLPESPAAHLGAYLRESVTTGPTAHSQPQQWSAEAVA</sequence>
<keyword evidence="4" id="KW-0804">Transcription</keyword>
<keyword evidence="2" id="KW-0805">Transcription regulation</keyword>
<dbReference type="PRINTS" id="PR00039">
    <property type="entry name" value="HTHLYSR"/>
</dbReference>
<evidence type="ECO:0000259" key="5">
    <source>
        <dbReference type="PROSITE" id="PS50931"/>
    </source>
</evidence>
<dbReference type="InterPro" id="IPR000847">
    <property type="entry name" value="LysR_HTH_N"/>
</dbReference>